<proteinExistence type="inferred from homology"/>
<evidence type="ECO:0000256" key="2">
    <source>
        <dbReference type="SAM" id="MobiDB-lite"/>
    </source>
</evidence>
<dbReference type="PANTHER" id="PTHR42928">
    <property type="entry name" value="TRICARBOXYLATE-BINDING PROTEIN"/>
    <property type="match status" value="1"/>
</dbReference>
<dbReference type="InterPro" id="IPR005064">
    <property type="entry name" value="BUG"/>
</dbReference>
<organism evidence="4 5">
    <name type="scientific">Bacillus taeanensis</name>
    <dbReference type="NCBI Taxonomy" id="273032"/>
    <lineage>
        <taxon>Bacteria</taxon>
        <taxon>Bacillati</taxon>
        <taxon>Bacillota</taxon>
        <taxon>Bacilli</taxon>
        <taxon>Bacillales</taxon>
        <taxon>Bacillaceae</taxon>
        <taxon>Bacillus</taxon>
    </lineage>
</organism>
<dbReference type="PIRSF" id="PIRSF017082">
    <property type="entry name" value="YflP"/>
    <property type="match status" value="1"/>
</dbReference>
<protein>
    <submittedName>
        <fullName evidence="4">Tripartite tricarboxylate transporter substrate binding protein</fullName>
    </submittedName>
</protein>
<dbReference type="Gene3D" id="3.40.190.10">
    <property type="entry name" value="Periplasmic binding protein-like II"/>
    <property type="match status" value="1"/>
</dbReference>
<evidence type="ECO:0000313" key="5">
    <source>
        <dbReference type="Proteomes" id="UP000253314"/>
    </source>
</evidence>
<keyword evidence="5" id="KW-1185">Reference proteome</keyword>
<dbReference type="OrthoDB" id="9780943at2"/>
<dbReference type="PROSITE" id="PS51257">
    <property type="entry name" value="PROKAR_LIPOPROTEIN"/>
    <property type="match status" value="1"/>
</dbReference>
<dbReference type="AlphaFoldDB" id="A0A366XV72"/>
<evidence type="ECO:0000256" key="1">
    <source>
        <dbReference type="ARBA" id="ARBA00006987"/>
    </source>
</evidence>
<keyword evidence="3" id="KW-0732">Signal</keyword>
<evidence type="ECO:0000256" key="3">
    <source>
        <dbReference type="SAM" id="SignalP"/>
    </source>
</evidence>
<sequence>MKIWKQNLLFLMLLVLSMILAACGGTSETSQSASNSAADGSSEQTNSDSWKPEKPIEVIAPAGAGGGWDTTARTVAKVLEEEKIIDKRMAVVNKPGGGGAVGWAYVDSKKGDNHTLFVTSPPILFVPLNGQSDLGHEDFTPIAGVIADYAAFVVKADSPYDTMNDLVDALKEDPKSVSVAGVSAPGSMDHMQFVKAVKAGGVDVKQLKYVSAQDGGGMTMLLGGKVDVYSTGLAEAVEQARAGKVKVLAITAPERLEGETISEFPTLKEQGIDDEFIVWRGFMGPADMDPAAVKYYEQAIKDMMETETWKEQRDNFGWTDNFMSSEEFKSFLDSEYKIMDELMEEIGL</sequence>
<gene>
    <name evidence="4" type="ORF">DS031_19040</name>
</gene>
<dbReference type="Pfam" id="PF03401">
    <property type="entry name" value="TctC"/>
    <property type="match status" value="1"/>
</dbReference>
<dbReference type="PANTHER" id="PTHR42928:SF3">
    <property type="entry name" value="UPF0065 PROTEIN YFLP"/>
    <property type="match status" value="1"/>
</dbReference>
<dbReference type="CDD" id="cd07012">
    <property type="entry name" value="PBP2_Bug_TTT"/>
    <property type="match status" value="1"/>
</dbReference>
<feature type="chain" id="PRO_5038728402" evidence="3">
    <location>
        <begin position="22"/>
        <end position="348"/>
    </location>
</feature>
<name>A0A366XV72_9BACI</name>
<accession>A0A366XV72</accession>
<comment type="similarity">
    <text evidence="1">Belongs to the UPF0065 (bug) family.</text>
</comment>
<feature type="compositionally biased region" description="Polar residues" evidence="2">
    <location>
        <begin position="30"/>
        <end position="49"/>
    </location>
</feature>
<dbReference type="Proteomes" id="UP000253314">
    <property type="component" value="Unassembled WGS sequence"/>
</dbReference>
<dbReference type="InterPro" id="IPR042100">
    <property type="entry name" value="Bug_dom1"/>
</dbReference>
<feature type="region of interest" description="Disordered" evidence="2">
    <location>
        <begin position="30"/>
        <end position="53"/>
    </location>
</feature>
<dbReference type="SUPFAM" id="SSF53850">
    <property type="entry name" value="Periplasmic binding protein-like II"/>
    <property type="match status" value="1"/>
</dbReference>
<dbReference type="Gene3D" id="3.40.190.150">
    <property type="entry name" value="Bordetella uptake gene, domain 1"/>
    <property type="match status" value="1"/>
</dbReference>
<reference evidence="4 5" key="1">
    <citation type="submission" date="2018-07" db="EMBL/GenBank/DDBJ databases">
        <title>Lottiidibacillus patelloidae gen. nov., sp. nov., isolated from the intestinal tract of a marine limpet and the reclassification of B. taeanensis BH030017T, B. algicola KMM 3737T and B. hwajinpoensis SW-72T as genus Lottiidibacillus.</title>
        <authorList>
            <person name="Liu R."/>
            <person name="Huang Z."/>
        </authorList>
    </citation>
    <scope>NUCLEOTIDE SEQUENCE [LARGE SCALE GENOMIC DNA]</scope>
    <source>
        <strain evidence="4 5">BH030017</strain>
    </source>
</reference>
<dbReference type="EMBL" id="QOCW01000026">
    <property type="protein sequence ID" value="RBW68034.1"/>
    <property type="molecule type" value="Genomic_DNA"/>
</dbReference>
<feature type="signal peptide" evidence="3">
    <location>
        <begin position="1"/>
        <end position="21"/>
    </location>
</feature>
<dbReference type="RefSeq" id="WP_113807637.1">
    <property type="nucleotide sequence ID" value="NZ_QOCW01000026.1"/>
</dbReference>
<evidence type="ECO:0000313" key="4">
    <source>
        <dbReference type="EMBL" id="RBW68034.1"/>
    </source>
</evidence>
<comment type="caution">
    <text evidence="4">The sequence shown here is derived from an EMBL/GenBank/DDBJ whole genome shotgun (WGS) entry which is preliminary data.</text>
</comment>